<protein>
    <recommendedName>
        <fullName evidence="3">Gem-associated protein 4</fullName>
    </recommendedName>
</protein>
<reference evidence="1 2" key="1">
    <citation type="journal article" date="2017" name="Nat. Ecol. Evol.">
        <title>Scallop genome provides insights into evolution of bilaterian karyotype and development.</title>
        <authorList>
            <person name="Wang S."/>
            <person name="Zhang J."/>
            <person name="Jiao W."/>
            <person name="Li J."/>
            <person name="Xun X."/>
            <person name="Sun Y."/>
            <person name="Guo X."/>
            <person name="Huan P."/>
            <person name="Dong B."/>
            <person name="Zhang L."/>
            <person name="Hu X."/>
            <person name="Sun X."/>
            <person name="Wang J."/>
            <person name="Zhao C."/>
            <person name="Wang Y."/>
            <person name="Wang D."/>
            <person name="Huang X."/>
            <person name="Wang R."/>
            <person name="Lv J."/>
            <person name="Li Y."/>
            <person name="Zhang Z."/>
            <person name="Liu B."/>
            <person name="Lu W."/>
            <person name="Hui Y."/>
            <person name="Liang J."/>
            <person name="Zhou Z."/>
            <person name="Hou R."/>
            <person name="Li X."/>
            <person name="Liu Y."/>
            <person name="Li H."/>
            <person name="Ning X."/>
            <person name="Lin Y."/>
            <person name="Zhao L."/>
            <person name="Xing Q."/>
            <person name="Dou J."/>
            <person name="Li Y."/>
            <person name="Mao J."/>
            <person name="Guo H."/>
            <person name="Dou H."/>
            <person name="Li T."/>
            <person name="Mu C."/>
            <person name="Jiang W."/>
            <person name="Fu Q."/>
            <person name="Fu X."/>
            <person name="Miao Y."/>
            <person name="Liu J."/>
            <person name="Yu Q."/>
            <person name="Li R."/>
            <person name="Liao H."/>
            <person name="Li X."/>
            <person name="Kong Y."/>
            <person name="Jiang Z."/>
            <person name="Chourrout D."/>
            <person name="Li R."/>
            <person name="Bao Z."/>
        </authorList>
    </citation>
    <scope>NUCLEOTIDE SEQUENCE [LARGE SCALE GENOMIC DNA]</scope>
    <source>
        <strain evidence="1 2">PY_sf001</strain>
    </source>
</reference>
<dbReference type="OrthoDB" id="9875414at2759"/>
<keyword evidence="2" id="KW-1185">Reference proteome</keyword>
<name>A0A210QMF4_MIZYE</name>
<dbReference type="AlphaFoldDB" id="A0A210QMF4"/>
<dbReference type="EMBL" id="NEDP02002897">
    <property type="protein sequence ID" value="OWF49912.1"/>
    <property type="molecule type" value="Genomic_DNA"/>
</dbReference>
<dbReference type="PANTHER" id="PTHR15571:SF2">
    <property type="entry name" value="GEM-ASSOCIATED PROTEIN 4"/>
    <property type="match status" value="1"/>
</dbReference>
<dbReference type="GO" id="GO:0032797">
    <property type="term" value="C:SMN complex"/>
    <property type="evidence" value="ECO:0007669"/>
    <property type="project" value="InterPro"/>
</dbReference>
<accession>A0A210QMF4</accession>
<dbReference type="GO" id="GO:0006364">
    <property type="term" value="P:rRNA processing"/>
    <property type="evidence" value="ECO:0007669"/>
    <property type="project" value="InterPro"/>
</dbReference>
<dbReference type="GO" id="GO:0000387">
    <property type="term" value="P:spliceosomal snRNP assembly"/>
    <property type="evidence" value="ECO:0007669"/>
    <property type="project" value="InterPro"/>
</dbReference>
<dbReference type="InterPro" id="IPR033265">
    <property type="entry name" value="GEMIN4"/>
</dbReference>
<organism evidence="1 2">
    <name type="scientific">Mizuhopecten yessoensis</name>
    <name type="common">Japanese scallop</name>
    <name type="synonym">Patinopecten yessoensis</name>
    <dbReference type="NCBI Taxonomy" id="6573"/>
    <lineage>
        <taxon>Eukaryota</taxon>
        <taxon>Metazoa</taxon>
        <taxon>Spiralia</taxon>
        <taxon>Lophotrochozoa</taxon>
        <taxon>Mollusca</taxon>
        <taxon>Bivalvia</taxon>
        <taxon>Autobranchia</taxon>
        <taxon>Pteriomorphia</taxon>
        <taxon>Pectinida</taxon>
        <taxon>Pectinoidea</taxon>
        <taxon>Pectinidae</taxon>
        <taxon>Mizuhopecten</taxon>
    </lineage>
</organism>
<dbReference type="PANTHER" id="PTHR15571">
    <property type="entry name" value="GEM-ASSOCIATED PROTEIN 4"/>
    <property type="match status" value="1"/>
</dbReference>
<proteinExistence type="predicted"/>
<evidence type="ECO:0000313" key="1">
    <source>
        <dbReference type="EMBL" id="OWF49912.1"/>
    </source>
</evidence>
<comment type="caution">
    <text evidence="1">The sequence shown here is derived from an EMBL/GenBank/DDBJ whole genome shotgun (WGS) entry which is preliminary data.</text>
</comment>
<gene>
    <name evidence="1" type="ORF">KP79_PYT04002</name>
</gene>
<evidence type="ECO:0008006" key="3">
    <source>
        <dbReference type="Google" id="ProtNLM"/>
    </source>
</evidence>
<sequence length="1120" mass="125821">MHYCPEIAVLQSALLLTNKKILVKGKAKTSKNDVRQCVSILYGAIQEICRGLEEDRDPQEEEAWSSQLFSILLYKVIVTQYRDAIPGEDEETKPGKLVDKMEALCSILPPVNHTLFMEMVKRCRWFQLYFDSLIWIQEQVARSLLHDTVSHICDDEIDSNDIVWGKLITDYFVGALITFPRTACIHKYKDEIKRSDSLKVDPVNMSTQSKGSNEMKMSSANGEICIEERSYVTSNPESYVNGVLTLTEIGHALKQIMMMDTQKVRNSEKEPGQKFTELDKQKIFSELCQLLLLSICFGSRSPTKFNQISDWMKSNVFGIDMKDGGQVQSLPSQAMGKYSCAAIQGREIGLNAALKDAPDSEFPWKCWVDKIRDILSSETFQNQVTGAEKNQLSQSTLSFCNFVPLVARGVNSGKTRTTFVSLGCCPTTFLRMIVQVLKDMAECSFGQNVIPATDECLAFTKDLDFIVGNLSEVLNVSNPDVDREVGFAKDWSLSAILWRIDNRQAGYTDGLLRLMTTFDADLWSNYSLLQTVRNNMAILLTPDVVVKFYELVARIADAMYPESLMQLKQLVLTGFSDLPLAVQDDHIAIVYSTYQHWPHHHGSQLDGIITATLNKLTMESTENEKVMTELCQLALQDVEAVIKGIVGRASSSAQQAEIGVKVLGRMSSVAAGRTEGCNLCGQLHQFLLSNQLSAKERRVILYFIQMTAMPQKSSDCEDIMRTTSLLNATEFIQTTTLSSLNVLSLSNQGHPMNALFALEIIIGIFEAMKHHEALLTNLVKSLATDSAPWLLCVAELWQYCVILWESDEDVGVRLKLKENLVQFHDLLKSVSASCELCTYGPETVWLHDHLEQMDWSVQLHMAEIISPTAYRQECELEDFCLALINNSGDSIYLNLLRAAAASEVMMQTVLHIVTQSDTSLSLVYEEMVVTLAQVLPHCVFEEWKRVIRLIQGLLDGRQLIIQNRIKDGWEKLDGKSEAVRQPLNLSRVLHNVITVLQFTTMATNMAALLHCTKCYVTVLKECVLVSKIALAASDHLFLLTKVFGHVCHATYWMPLETRDPLDVLLLDIVCSLELVNQELDMNVEGTTFTDSLKCIAQCSLSIQNPDTKCMIEKKITELLG</sequence>
<evidence type="ECO:0000313" key="2">
    <source>
        <dbReference type="Proteomes" id="UP000242188"/>
    </source>
</evidence>
<dbReference type="Proteomes" id="UP000242188">
    <property type="component" value="Unassembled WGS sequence"/>
</dbReference>